<gene>
    <name evidence="2" type="ORF">DES53_101283</name>
</gene>
<dbReference type="InterPro" id="IPR013022">
    <property type="entry name" value="Xyl_isomerase-like_TIM-brl"/>
</dbReference>
<dbReference type="Proteomes" id="UP000253426">
    <property type="component" value="Unassembled WGS sequence"/>
</dbReference>
<dbReference type="RefSeq" id="WP_113956418.1">
    <property type="nucleotide sequence ID" value="NZ_QNRR01000001.1"/>
</dbReference>
<dbReference type="InterPro" id="IPR036237">
    <property type="entry name" value="Xyl_isomerase-like_sf"/>
</dbReference>
<accession>A0A366HT78</accession>
<dbReference type="InterPro" id="IPR050312">
    <property type="entry name" value="IolE/XylAMocC-like"/>
</dbReference>
<dbReference type="PANTHER" id="PTHR12110">
    <property type="entry name" value="HYDROXYPYRUVATE ISOMERASE"/>
    <property type="match status" value="1"/>
</dbReference>
<dbReference type="SUPFAM" id="SSF51658">
    <property type="entry name" value="Xylose isomerase-like"/>
    <property type="match status" value="1"/>
</dbReference>
<proteinExistence type="predicted"/>
<dbReference type="EMBL" id="QNRR01000001">
    <property type="protein sequence ID" value="RBP47486.1"/>
    <property type="molecule type" value="Genomic_DNA"/>
</dbReference>
<keyword evidence="2" id="KW-0413">Isomerase</keyword>
<evidence type="ECO:0000259" key="1">
    <source>
        <dbReference type="Pfam" id="PF01261"/>
    </source>
</evidence>
<dbReference type="GO" id="GO:0016853">
    <property type="term" value="F:isomerase activity"/>
    <property type="evidence" value="ECO:0007669"/>
    <property type="project" value="UniProtKB-KW"/>
</dbReference>
<dbReference type="Pfam" id="PF01261">
    <property type="entry name" value="AP_endonuc_2"/>
    <property type="match status" value="1"/>
</dbReference>
<organism evidence="2 3">
    <name type="scientific">Roseimicrobium gellanilyticum</name>
    <dbReference type="NCBI Taxonomy" id="748857"/>
    <lineage>
        <taxon>Bacteria</taxon>
        <taxon>Pseudomonadati</taxon>
        <taxon>Verrucomicrobiota</taxon>
        <taxon>Verrucomicrobiia</taxon>
        <taxon>Verrucomicrobiales</taxon>
        <taxon>Verrucomicrobiaceae</taxon>
        <taxon>Roseimicrobium</taxon>
    </lineage>
</organism>
<dbReference type="OrthoDB" id="9786584at2"/>
<sequence length="274" mass="30732">MRFAICNEHWGNEPFEKVCEDAAACGYQGLELAPFTLKEDPRELTLADATRLVRIAHSFGLEIIGLHWLLTRPTWMHITTPDPLLRRDAMRFGQNLARFCGALGGKVMVWGSPKARNLLPEWDREEATKRAAEVVRGVAEVAYENGATLAMEPLGRKETNWMNTAAEGIDFCKLVDHPGCKLHLDVKAMSDEPTSIPDIIRNSKEWFIHFHTNDPNLLGPGMGEVKYEPIIAALNEVGYDGWLSTEVFDYTLGPKVIAERSIEYLKKVIAAQAK</sequence>
<dbReference type="PANTHER" id="PTHR12110:SF21">
    <property type="entry name" value="XYLOSE ISOMERASE-LIKE TIM BARREL DOMAIN-CONTAINING PROTEIN"/>
    <property type="match status" value="1"/>
</dbReference>
<protein>
    <submittedName>
        <fullName evidence="2">Sugar phosphate isomerase/epimerase</fullName>
    </submittedName>
</protein>
<dbReference type="Gene3D" id="3.20.20.150">
    <property type="entry name" value="Divalent-metal-dependent TIM barrel enzymes"/>
    <property type="match status" value="1"/>
</dbReference>
<comment type="caution">
    <text evidence="2">The sequence shown here is derived from an EMBL/GenBank/DDBJ whole genome shotgun (WGS) entry which is preliminary data.</text>
</comment>
<feature type="domain" description="Xylose isomerase-like TIM barrel" evidence="1">
    <location>
        <begin position="20"/>
        <end position="267"/>
    </location>
</feature>
<keyword evidence="3" id="KW-1185">Reference proteome</keyword>
<evidence type="ECO:0000313" key="3">
    <source>
        <dbReference type="Proteomes" id="UP000253426"/>
    </source>
</evidence>
<evidence type="ECO:0000313" key="2">
    <source>
        <dbReference type="EMBL" id="RBP47486.1"/>
    </source>
</evidence>
<name>A0A366HT78_9BACT</name>
<dbReference type="AlphaFoldDB" id="A0A366HT78"/>
<reference evidence="2 3" key="1">
    <citation type="submission" date="2018-06" db="EMBL/GenBank/DDBJ databases">
        <title>Genomic Encyclopedia of Type Strains, Phase IV (KMG-IV): sequencing the most valuable type-strain genomes for metagenomic binning, comparative biology and taxonomic classification.</title>
        <authorList>
            <person name="Goeker M."/>
        </authorList>
    </citation>
    <scope>NUCLEOTIDE SEQUENCE [LARGE SCALE GENOMIC DNA]</scope>
    <source>
        <strain evidence="2 3">DSM 25532</strain>
    </source>
</reference>